<evidence type="ECO:0000256" key="1">
    <source>
        <dbReference type="SAM" id="MobiDB-lite"/>
    </source>
</evidence>
<keyword evidence="3" id="KW-1185">Reference proteome</keyword>
<dbReference type="AlphaFoldDB" id="A0A067JGM8"/>
<dbReference type="EMBL" id="KK915528">
    <property type="protein sequence ID" value="KDP21958.1"/>
    <property type="molecule type" value="Genomic_DNA"/>
</dbReference>
<sequence>MKNLKLLTRVFVPPPDPMMIRGCGMKGLMLSRSLLIQGFKLKKKCEYSNFEARRASFPRLQTVRPDRRPFGKFTGSMPIWYLKRPKNHEDHRTGPGIFFGGPELSEKPPER</sequence>
<gene>
    <name evidence="2" type="ORF">JCGZ_03126</name>
</gene>
<accession>A0A067JGM8</accession>
<reference evidence="2 3" key="1">
    <citation type="journal article" date="2014" name="PLoS ONE">
        <title>Global Analysis of Gene Expression Profiles in Physic Nut (Jatropha curcas L.) Seedlings Exposed to Salt Stress.</title>
        <authorList>
            <person name="Zhang L."/>
            <person name="Zhang C."/>
            <person name="Wu P."/>
            <person name="Chen Y."/>
            <person name="Li M."/>
            <person name="Jiang H."/>
            <person name="Wu G."/>
        </authorList>
    </citation>
    <scope>NUCLEOTIDE SEQUENCE [LARGE SCALE GENOMIC DNA]</scope>
    <source>
        <strain evidence="3">cv. GZQX0401</strain>
        <tissue evidence="2">Young leaves</tissue>
    </source>
</reference>
<evidence type="ECO:0000313" key="2">
    <source>
        <dbReference type="EMBL" id="KDP21958.1"/>
    </source>
</evidence>
<protein>
    <submittedName>
        <fullName evidence="2">Uncharacterized protein</fullName>
    </submittedName>
</protein>
<proteinExistence type="predicted"/>
<feature type="region of interest" description="Disordered" evidence="1">
    <location>
        <begin position="86"/>
        <end position="111"/>
    </location>
</feature>
<name>A0A067JGM8_JATCU</name>
<evidence type="ECO:0000313" key="3">
    <source>
        <dbReference type="Proteomes" id="UP000027138"/>
    </source>
</evidence>
<organism evidence="2 3">
    <name type="scientific">Jatropha curcas</name>
    <name type="common">Barbados nut</name>
    <dbReference type="NCBI Taxonomy" id="180498"/>
    <lineage>
        <taxon>Eukaryota</taxon>
        <taxon>Viridiplantae</taxon>
        <taxon>Streptophyta</taxon>
        <taxon>Embryophyta</taxon>
        <taxon>Tracheophyta</taxon>
        <taxon>Spermatophyta</taxon>
        <taxon>Magnoliopsida</taxon>
        <taxon>eudicotyledons</taxon>
        <taxon>Gunneridae</taxon>
        <taxon>Pentapetalae</taxon>
        <taxon>rosids</taxon>
        <taxon>fabids</taxon>
        <taxon>Malpighiales</taxon>
        <taxon>Euphorbiaceae</taxon>
        <taxon>Crotonoideae</taxon>
        <taxon>Jatropheae</taxon>
        <taxon>Jatropha</taxon>
    </lineage>
</organism>
<dbReference type="Proteomes" id="UP000027138">
    <property type="component" value="Unassembled WGS sequence"/>
</dbReference>